<feature type="region of interest" description="Disordered" evidence="1">
    <location>
        <begin position="344"/>
        <end position="381"/>
    </location>
</feature>
<dbReference type="EMBL" id="HBFR01016524">
    <property type="protein sequence ID" value="CAD8884870.1"/>
    <property type="molecule type" value="Transcribed_RNA"/>
</dbReference>
<evidence type="ECO:0000256" key="1">
    <source>
        <dbReference type="SAM" id="MobiDB-lite"/>
    </source>
</evidence>
<feature type="compositionally biased region" description="Low complexity" evidence="1">
    <location>
        <begin position="192"/>
        <end position="201"/>
    </location>
</feature>
<feature type="region of interest" description="Disordered" evidence="1">
    <location>
        <begin position="127"/>
        <end position="153"/>
    </location>
</feature>
<feature type="compositionally biased region" description="Basic and acidic residues" evidence="1">
    <location>
        <begin position="344"/>
        <end position="353"/>
    </location>
</feature>
<protein>
    <submittedName>
        <fullName evidence="2">Uncharacterized protein</fullName>
    </submittedName>
</protein>
<accession>A0A7S1BGT3</accession>
<name>A0A7S1BGT3_9STRA</name>
<proteinExistence type="predicted"/>
<gene>
    <name evidence="2" type="ORF">CHYS00102_LOCUS12067</name>
</gene>
<reference evidence="2" key="1">
    <citation type="submission" date="2021-01" db="EMBL/GenBank/DDBJ databases">
        <authorList>
            <person name="Corre E."/>
            <person name="Pelletier E."/>
            <person name="Niang G."/>
            <person name="Scheremetjew M."/>
            <person name="Finn R."/>
            <person name="Kale V."/>
            <person name="Holt S."/>
            <person name="Cochrane G."/>
            <person name="Meng A."/>
            <person name="Brown T."/>
            <person name="Cohen L."/>
        </authorList>
    </citation>
    <scope>NUCLEOTIDE SEQUENCE</scope>
    <source>
        <strain evidence="2">308</strain>
    </source>
</reference>
<sequence>MEFIFNPNHHHLQIINYCAKEHSAKNPKFEHLPEAMIRHLKNTVSDHYWKRASEYMKVIQQTEKEKKLARLKEKAAHQQLIPPKPKAKPDKLPVPPIVQPSHITCATASVPVPNPVTIAPHKVPPAVSSIPGATRPPAKLPPPETSKASSKDSTAAGAAAIAAAAVATATANKKKEEAAAAVAQAKKEKGAAQKQARTLNKTKQKQLDDLKKANDKAQGVILEKEKKIKEALDENIKLKEDKKKMWEENTQLFKQLEELKKVLLVKETTIITKKKKKKPSTSSLFPDDTLGLDEPVYAEAMEALDGPVTCDFTAAADLLSAQHLPNIELDKEQEALLYGLPLPPKEERSEKQQPQKQAQQPKGKEELSLSVPPPPLLPQLTKPPNTMLADAEKLIGKTNKFHGWSQRNIVSAKAAWTRIRQANGKMLKVSGKDTNKLLPKWEGEEATGSDMLCTLLSEATQIFMRGVLEEAVSAARDRQNIDLMRIWHLQYGPTRPSLALQLGCDISRHIALATGNAATTVKKMEQALLESPASHIQSARLEHDVTAHSASMEELSVRLHDDKAIFNANACAKRNYELYGGKNSAGPPLGNVPKRCKVTTKDVSNFFTVSSVIRRSNTSERRMHSNALINSYL</sequence>
<dbReference type="AlphaFoldDB" id="A0A7S1BGT3"/>
<feature type="region of interest" description="Disordered" evidence="1">
    <location>
        <begin position="188"/>
        <end position="211"/>
    </location>
</feature>
<organism evidence="2">
    <name type="scientific">Corethron hystrix</name>
    <dbReference type="NCBI Taxonomy" id="216773"/>
    <lineage>
        <taxon>Eukaryota</taxon>
        <taxon>Sar</taxon>
        <taxon>Stramenopiles</taxon>
        <taxon>Ochrophyta</taxon>
        <taxon>Bacillariophyta</taxon>
        <taxon>Coscinodiscophyceae</taxon>
        <taxon>Corethrophycidae</taxon>
        <taxon>Corethrales</taxon>
        <taxon>Corethraceae</taxon>
        <taxon>Corethron</taxon>
    </lineage>
</organism>
<evidence type="ECO:0000313" key="2">
    <source>
        <dbReference type="EMBL" id="CAD8884870.1"/>
    </source>
</evidence>